<feature type="compositionally biased region" description="Low complexity" evidence="1">
    <location>
        <begin position="69"/>
        <end position="82"/>
    </location>
</feature>
<gene>
    <name evidence="2" type="ORF">HD595_006175</name>
</gene>
<name>A0ABT1K7T1_9ACTN</name>
<feature type="compositionally biased region" description="Polar residues" evidence="1">
    <location>
        <begin position="151"/>
        <end position="167"/>
    </location>
</feature>
<feature type="compositionally biased region" description="Basic and acidic residues" evidence="1">
    <location>
        <begin position="317"/>
        <end position="333"/>
    </location>
</feature>
<sequence>MSEVVPLPSFGEVFFDARGQERCLRVTWHEGTLVLSLWRGEMCTASFRMPMDDVGRLLDTLDDGFAEAAGEQPAAPAQQDPGTEVIPGTGQYQRPQNLTPPPVPQQPEERPTATLSPTDVLVARGTPPRQDKLVASYSEPPAQRDPYADSSAGQYGDSSPYADTSAGQYGDPYADTSAGRRDAYADSSAGHYADSGQYADSPAGQYADPYADTSAGQYGERPPFSGPQYADPSAGRSPSGRQYADPQRQEPFTGPQYVDDTPSGPQYTLDPDPFSGPHPVAGEPRYQLPRERQAPPHSTDPLGFPSQASDPFGGRGLDGRGQDRHGRDRHAPDDLGYQQQARAAEPAADLGAAGLGTPMHGIPGAGRRRSMPQRAAARRSDPEPYPQQEPYQSGDSYRVRDGHASFDQPSPARDYSGQDYPAYPPPANPVDPLLALGTPEPGQAYRHDDPLSRPYVGDPMFSTGERLRPDQQYDDRDDRRAW</sequence>
<protein>
    <submittedName>
        <fullName evidence="2">Uncharacterized protein</fullName>
    </submittedName>
</protein>
<dbReference type="Proteomes" id="UP001320766">
    <property type="component" value="Unassembled WGS sequence"/>
</dbReference>
<feature type="compositionally biased region" description="Basic and acidic residues" evidence="1">
    <location>
        <begin position="465"/>
        <end position="482"/>
    </location>
</feature>
<feature type="region of interest" description="Disordered" evidence="1">
    <location>
        <begin position="69"/>
        <end position="482"/>
    </location>
</feature>
<evidence type="ECO:0000313" key="2">
    <source>
        <dbReference type="EMBL" id="MCP2350053.1"/>
    </source>
</evidence>
<reference evidence="2 3" key="1">
    <citation type="submission" date="2022-06" db="EMBL/GenBank/DDBJ databases">
        <title>Sequencing the genomes of 1000 actinobacteria strains.</title>
        <authorList>
            <person name="Klenk H.-P."/>
        </authorList>
    </citation>
    <scope>NUCLEOTIDE SEQUENCE [LARGE SCALE GENOMIC DNA]</scope>
    <source>
        <strain evidence="2 3">DSM 44170</strain>
    </source>
</reference>
<evidence type="ECO:0000313" key="3">
    <source>
        <dbReference type="Proteomes" id="UP001320766"/>
    </source>
</evidence>
<dbReference type="EMBL" id="JAMZEC010000001">
    <property type="protein sequence ID" value="MCP2350053.1"/>
    <property type="molecule type" value="Genomic_DNA"/>
</dbReference>
<evidence type="ECO:0000256" key="1">
    <source>
        <dbReference type="SAM" id="MobiDB-lite"/>
    </source>
</evidence>
<accession>A0ABT1K7T1</accession>
<organism evidence="2 3">
    <name type="scientific">Nonomuraea roseoviolacea subsp. carminata</name>
    <dbReference type="NCBI Taxonomy" id="160689"/>
    <lineage>
        <taxon>Bacteria</taxon>
        <taxon>Bacillati</taxon>
        <taxon>Actinomycetota</taxon>
        <taxon>Actinomycetes</taxon>
        <taxon>Streptosporangiales</taxon>
        <taxon>Streptosporangiaceae</taxon>
        <taxon>Nonomuraea</taxon>
    </lineage>
</organism>
<proteinExistence type="predicted"/>
<feature type="compositionally biased region" description="Low complexity" evidence="1">
    <location>
        <begin position="341"/>
        <end position="352"/>
    </location>
</feature>
<keyword evidence="3" id="KW-1185">Reference proteome</keyword>
<dbReference type="RefSeq" id="WP_253775108.1">
    <property type="nucleotide sequence ID" value="NZ_BAAAVE010000060.1"/>
</dbReference>
<comment type="caution">
    <text evidence="2">The sequence shown here is derived from an EMBL/GenBank/DDBJ whole genome shotgun (WGS) entry which is preliminary data.</text>
</comment>